<sequence>MGDCEDYADIDCHHILSIAGDDKNARKAIVFSACRLPPKTEIDHQKLFRYMQYTLDQYVENDYSVVYFHHGLNSKNKPSISWLVQVYQALDRKYKKNLKALFIVHPTGFIKVIWNVLKQFISTKFAKKVVYVNRLSELEEHLHLAQLDIPELVKNHDEEISARYKPKYSPAVFHTALDVPLPETQQFGVTLDRIKLKTGEDIPPVVQCTVEFLRESGLEVEGLFRRSANVTVVNGYAAIFNRGETVQFVWEEDTHVAAVLLKKFLRELPEPLLTFQLYDDIMRIHALPDEEKVDEVVRVLKSALPRQNYIVLKYLMEFLVQVMNNAHLNKMNATNLAIVFGPNLIWTESAVASLSAMGPINSIAKIIIENVPSIFG</sequence>
<dbReference type="Gene3D" id="1.10.555.10">
    <property type="entry name" value="Rho GTPase activation protein"/>
    <property type="match status" value="1"/>
</dbReference>
<dbReference type="SMART" id="SM00516">
    <property type="entry name" value="SEC14"/>
    <property type="match status" value="1"/>
</dbReference>
<dbReference type="AlphaFoldDB" id="A0A6S7JCH9"/>
<gene>
    <name evidence="1" type="ORF">PACLA_8A073011</name>
</gene>
<dbReference type="GO" id="GO:0005737">
    <property type="term" value="C:cytoplasm"/>
    <property type="evidence" value="ECO:0007669"/>
    <property type="project" value="TreeGrafter"/>
</dbReference>
<proteinExistence type="predicted"/>
<keyword evidence="2" id="KW-1185">Reference proteome</keyword>
<evidence type="ECO:0000313" key="2">
    <source>
        <dbReference type="Proteomes" id="UP001152795"/>
    </source>
</evidence>
<dbReference type="InterPro" id="IPR001251">
    <property type="entry name" value="CRAL-TRIO_dom"/>
</dbReference>
<dbReference type="PANTHER" id="PTHR45808">
    <property type="entry name" value="RHO GTPASE-ACTIVATING PROTEIN 68F"/>
    <property type="match status" value="1"/>
</dbReference>
<reference evidence="1" key="1">
    <citation type="submission" date="2020-04" db="EMBL/GenBank/DDBJ databases">
        <authorList>
            <person name="Alioto T."/>
            <person name="Alioto T."/>
            <person name="Gomez Garrido J."/>
        </authorList>
    </citation>
    <scope>NUCLEOTIDE SEQUENCE</scope>
    <source>
        <strain evidence="1">A484AB</strain>
    </source>
</reference>
<dbReference type="PROSITE" id="PS50238">
    <property type="entry name" value="RHOGAP"/>
    <property type="match status" value="1"/>
</dbReference>
<organism evidence="1 2">
    <name type="scientific">Paramuricea clavata</name>
    <name type="common">Red gorgonian</name>
    <name type="synonym">Violescent sea-whip</name>
    <dbReference type="NCBI Taxonomy" id="317549"/>
    <lineage>
        <taxon>Eukaryota</taxon>
        <taxon>Metazoa</taxon>
        <taxon>Cnidaria</taxon>
        <taxon>Anthozoa</taxon>
        <taxon>Octocorallia</taxon>
        <taxon>Malacalcyonacea</taxon>
        <taxon>Plexauridae</taxon>
        <taxon>Paramuricea</taxon>
    </lineage>
</organism>
<evidence type="ECO:0000313" key="1">
    <source>
        <dbReference type="EMBL" id="CAB4027764.1"/>
    </source>
</evidence>
<dbReference type="SMART" id="SM00324">
    <property type="entry name" value="RhoGAP"/>
    <property type="match status" value="1"/>
</dbReference>
<dbReference type="EMBL" id="CACRXK020015006">
    <property type="protein sequence ID" value="CAB4027764.1"/>
    <property type="molecule type" value="Genomic_DNA"/>
</dbReference>
<dbReference type="Gene3D" id="3.40.525.10">
    <property type="entry name" value="CRAL-TRIO lipid binding domain"/>
    <property type="match status" value="1"/>
</dbReference>
<dbReference type="PANTHER" id="PTHR45808:SF2">
    <property type="entry name" value="RHO GTPASE-ACTIVATING PROTEIN 68F"/>
    <property type="match status" value="1"/>
</dbReference>
<protein>
    <submittedName>
        <fullName evidence="1">Rho GTPase-activating 8-like isoform X2</fullName>
    </submittedName>
</protein>
<dbReference type="InterPro" id="IPR036865">
    <property type="entry name" value="CRAL-TRIO_dom_sf"/>
</dbReference>
<accession>A0A6S7JCH9</accession>
<dbReference type="PROSITE" id="PS50191">
    <property type="entry name" value="CRAL_TRIO"/>
    <property type="match status" value="1"/>
</dbReference>
<dbReference type="Pfam" id="PF00620">
    <property type="entry name" value="RhoGAP"/>
    <property type="match status" value="1"/>
</dbReference>
<name>A0A6S7JCH9_PARCT</name>
<dbReference type="GO" id="GO:0007264">
    <property type="term" value="P:small GTPase-mediated signal transduction"/>
    <property type="evidence" value="ECO:0007669"/>
    <property type="project" value="TreeGrafter"/>
</dbReference>
<dbReference type="InterPro" id="IPR008936">
    <property type="entry name" value="Rho_GTPase_activation_prot"/>
</dbReference>
<dbReference type="InterPro" id="IPR000198">
    <property type="entry name" value="RhoGAP_dom"/>
</dbReference>
<dbReference type="Pfam" id="PF13716">
    <property type="entry name" value="CRAL_TRIO_2"/>
    <property type="match status" value="1"/>
</dbReference>
<dbReference type="SUPFAM" id="SSF52087">
    <property type="entry name" value="CRAL/TRIO domain"/>
    <property type="match status" value="1"/>
</dbReference>
<dbReference type="GO" id="GO:2001136">
    <property type="term" value="P:negative regulation of endocytic recycling"/>
    <property type="evidence" value="ECO:0007669"/>
    <property type="project" value="TreeGrafter"/>
</dbReference>
<dbReference type="GO" id="GO:0005096">
    <property type="term" value="F:GTPase activator activity"/>
    <property type="evidence" value="ECO:0007669"/>
    <property type="project" value="TreeGrafter"/>
</dbReference>
<dbReference type="CDD" id="cd00170">
    <property type="entry name" value="SEC14"/>
    <property type="match status" value="1"/>
</dbReference>
<comment type="caution">
    <text evidence="1">The sequence shown here is derived from an EMBL/GenBank/DDBJ whole genome shotgun (WGS) entry which is preliminary data.</text>
</comment>
<dbReference type="OrthoDB" id="19923at2759"/>
<dbReference type="SUPFAM" id="SSF48350">
    <property type="entry name" value="GTPase activation domain, GAP"/>
    <property type="match status" value="1"/>
</dbReference>
<dbReference type="Proteomes" id="UP001152795">
    <property type="component" value="Unassembled WGS sequence"/>
</dbReference>